<protein>
    <submittedName>
        <fullName evidence="2">GNAT family N-acetyltransferase</fullName>
        <ecNumber evidence="2">2.3.-.-</ecNumber>
    </submittedName>
</protein>
<keyword evidence="2" id="KW-0012">Acyltransferase</keyword>
<dbReference type="AlphaFoldDB" id="A0ABD5RNI8"/>
<evidence type="ECO:0000313" key="3">
    <source>
        <dbReference type="Proteomes" id="UP001596099"/>
    </source>
</evidence>
<dbReference type="InterPro" id="IPR000182">
    <property type="entry name" value="GNAT_dom"/>
</dbReference>
<evidence type="ECO:0000313" key="2">
    <source>
        <dbReference type="EMBL" id="MFC5971844.1"/>
    </source>
</evidence>
<gene>
    <name evidence="2" type="ORF">ACFPYI_10920</name>
</gene>
<sequence>MSLFPETVETERLRLERLTAGDLWDLYEYASTDAPDIDEVTEYINWNPHETPKETRDFLATVESQWADGDGATYAVRPRDGEPLAGEFGGTTGLGMEWNRRLGTLGLWLRKPLWGRGYSGERAGALLALAFERLDLDVVAVSHDPENDASRRAIEKYVDRFGGRKEGHLRNDLQFADGSVRDSVRYSIASEEWREAVGEDRDVRFVDEQ</sequence>
<dbReference type="Pfam" id="PF13302">
    <property type="entry name" value="Acetyltransf_3"/>
    <property type="match status" value="1"/>
</dbReference>
<dbReference type="SUPFAM" id="SSF55729">
    <property type="entry name" value="Acyl-CoA N-acyltransferases (Nat)"/>
    <property type="match status" value="1"/>
</dbReference>
<proteinExistence type="predicted"/>
<dbReference type="RefSeq" id="WP_368408989.1">
    <property type="nucleotide sequence ID" value="NZ_JALLGW010000001.1"/>
</dbReference>
<dbReference type="PROSITE" id="PS51186">
    <property type="entry name" value="GNAT"/>
    <property type="match status" value="1"/>
</dbReference>
<dbReference type="InterPro" id="IPR051908">
    <property type="entry name" value="Ribosomal_N-acetyltransferase"/>
</dbReference>
<name>A0ABD5RNI8_9EURY</name>
<comment type="caution">
    <text evidence="2">The sequence shown here is derived from an EMBL/GenBank/DDBJ whole genome shotgun (WGS) entry which is preliminary data.</text>
</comment>
<dbReference type="InterPro" id="IPR016181">
    <property type="entry name" value="Acyl_CoA_acyltransferase"/>
</dbReference>
<keyword evidence="3" id="KW-1185">Reference proteome</keyword>
<accession>A0ABD5RNI8</accession>
<dbReference type="PANTHER" id="PTHR43441">
    <property type="entry name" value="RIBOSOMAL-PROTEIN-SERINE ACETYLTRANSFERASE"/>
    <property type="match status" value="1"/>
</dbReference>
<dbReference type="PANTHER" id="PTHR43441:SF11">
    <property type="entry name" value="RIBOSOMAL-PROTEIN-SERINE ACETYLTRANSFERASE"/>
    <property type="match status" value="1"/>
</dbReference>
<keyword evidence="2" id="KW-0808">Transferase</keyword>
<dbReference type="Proteomes" id="UP001596099">
    <property type="component" value="Unassembled WGS sequence"/>
</dbReference>
<dbReference type="Gene3D" id="3.40.630.30">
    <property type="match status" value="1"/>
</dbReference>
<dbReference type="GO" id="GO:0016746">
    <property type="term" value="F:acyltransferase activity"/>
    <property type="evidence" value="ECO:0007669"/>
    <property type="project" value="UniProtKB-KW"/>
</dbReference>
<dbReference type="EMBL" id="JBHSQH010000001">
    <property type="protein sequence ID" value="MFC5971844.1"/>
    <property type="molecule type" value="Genomic_DNA"/>
</dbReference>
<organism evidence="2 3">
    <name type="scientific">Halomarina salina</name>
    <dbReference type="NCBI Taxonomy" id="1872699"/>
    <lineage>
        <taxon>Archaea</taxon>
        <taxon>Methanobacteriati</taxon>
        <taxon>Methanobacteriota</taxon>
        <taxon>Stenosarchaea group</taxon>
        <taxon>Halobacteria</taxon>
        <taxon>Halobacteriales</taxon>
        <taxon>Natronomonadaceae</taxon>
        <taxon>Halomarina</taxon>
    </lineage>
</organism>
<dbReference type="EC" id="2.3.-.-" evidence="2"/>
<reference evidence="2 3" key="1">
    <citation type="journal article" date="2019" name="Int. J. Syst. Evol. Microbiol.">
        <title>The Global Catalogue of Microorganisms (GCM) 10K type strain sequencing project: providing services to taxonomists for standard genome sequencing and annotation.</title>
        <authorList>
            <consortium name="The Broad Institute Genomics Platform"/>
            <consortium name="The Broad Institute Genome Sequencing Center for Infectious Disease"/>
            <person name="Wu L."/>
            <person name="Ma J."/>
        </authorList>
    </citation>
    <scope>NUCLEOTIDE SEQUENCE [LARGE SCALE GENOMIC DNA]</scope>
    <source>
        <strain evidence="2 3">CGMCC 1.12543</strain>
    </source>
</reference>
<evidence type="ECO:0000259" key="1">
    <source>
        <dbReference type="PROSITE" id="PS51186"/>
    </source>
</evidence>
<feature type="domain" description="N-acetyltransferase" evidence="1">
    <location>
        <begin position="13"/>
        <end position="187"/>
    </location>
</feature>